<keyword evidence="9" id="KW-0653">Protein transport</keyword>
<evidence type="ECO:0000256" key="5">
    <source>
        <dbReference type="ARBA" id="ARBA00014962"/>
    </source>
</evidence>
<evidence type="ECO:0000256" key="2">
    <source>
        <dbReference type="ARBA" id="ARBA00004377"/>
    </source>
</evidence>
<dbReference type="PANTHER" id="PTHR33909:SF1">
    <property type="entry name" value="SEC TRANSLOCON ACCESSORY COMPLEX SUBUNIT YAJC"/>
    <property type="match status" value="1"/>
</dbReference>
<dbReference type="Pfam" id="PF02699">
    <property type="entry name" value="YajC"/>
    <property type="match status" value="1"/>
</dbReference>
<proteinExistence type="inferred from homology"/>
<evidence type="ECO:0000256" key="6">
    <source>
        <dbReference type="ARBA" id="ARBA00022448"/>
    </source>
</evidence>
<keyword evidence="10 13" id="KW-1133">Transmembrane helix</keyword>
<keyword evidence="7" id="KW-1003">Cell membrane</keyword>
<keyword evidence="6" id="KW-0813">Transport</keyword>
<dbReference type="Proteomes" id="UP001326613">
    <property type="component" value="Chromosome"/>
</dbReference>
<dbReference type="PRINTS" id="PR01853">
    <property type="entry name" value="YAJCTRNLCASE"/>
</dbReference>
<name>A0ABZ0UQP8_9RICK</name>
<evidence type="ECO:0000256" key="4">
    <source>
        <dbReference type="ARBA" id="ARBA00011718"/>
    </source>
</evidence>
<evidence type="ECO:0000256" key="10">
    <source>
        <dbReference type="ARBA" id="ARBA00022989"/>
    </source>
</evidence>
<evidence type="ECO:0000256" key="11">
    <source>
        <dbReference type="ARBA" id="ARBA00023010"/>
    </source>
</evidence>
<keyword evidence="12 13" id="KW-0472">Membrane</keyword>
<dbReference type="NCBIfam" id="TIGR00739">
    <property type="entry name" value="yajC"/>
    <property type="match status" value="1"/>
</dbReference>
<reference evidence="14 15" key="1">
    <citation type="submission" date="2022-10" db="EMBL/GenBank/DDBJ databases">
        <title>Host association and intracellularity evolved multiple times independently in the Rickettsiales.</title>
        <authorList>
            <person name="Castelli M."/>
            <person name="Nardi T."/>
            <person name="Gammuto L."/>
            <person name="Bellinzona G."/>
            <person name="Sabaneyeva E."/>
            <person name="Potekhin A."/>
            <person name="Serra V."/>
            <person name="Petroni G."/>
            <person name="Sassera D."/>
        </authorList>
    </citation>
    <scope>NUCLEOTIDE SEQUENCE [LARGE SCALE GENOMIC DNA]</scope>
    <source>
        <strain evidence="14 15">Kr 154-4</strain>
    </source>
</reference>
<dbReference type="SMART" id="SM01323">
    <property type="entry name" value="YajC"/>
    <property type="match status" value="1"/>
</dbReference>
<dbReference type="EMBL" id="CP112932">
    <property type="protein sequence ID" value="WPY00360.1"/>
    <property type="molecule type" value="Genomic_DNA"/>
</dbReference>
<evidence type="ECO:0000256" key="12">
    <source>
        <dbReference type="ARBA" id="ARBA00023136"/>
    </source>
</evidence>
<evidence type="ECO:0000256" key="13">
    <source>
        <dbReference type="SAM" id="Phobius"/>
    </source>
</evidence>
<organism evidence="14 15">
    <name type="scientific">Candidatus Trichorickettsia mobilis</name>
    <dbReference type="NCBI Taxonomy" id="1346319"/>
    <lineage>
        <taxon>Bacteria</taxon>
        <taxon>Pseudomonadati</taxon>
        <taxon>Pseudomonadota</taxon>
        <taxon>Alphaproteobacteria</taxon>
        <taxon>Rickettsiales</taxon>
        <taxon>Rickettsiaceae</taxon>
        <taxon>Rickettsieae</taxon>
        <taxon>Candidatus Trichorickettsia</taxon>
    </lineage>
</organism>
<comment type="function">
    <text evidence="1">The SecYEG-SecDF-YajC-YidC holo-translocon (HTL) protein secretase/insertase is a supercomplex required for protein secretion, insertion of proteins into membranes, and assembly of membrane protein complexes. While the SecYEG complex is essential for assembly of a number of proteins and complexes, the SecDF-YajC-YidC subcomplex facilitates these functions.</text>
</comment>
<keyword evidence="15" id="KW-1185">Reference proteome</keyword>
<protein>
    <recommendedName>
        <fullName evidence="5">Sec translocon accessory complex subunit YajC</fullName>
    </recommendedName>
</protein>
<feature type="transmembrane region" description="Helical" evidence="13">
    <location>
        <begin position="31"/>
        <end position="50"/>
    </location>
</feature>
<evidence type="ECO:0000313" key="14">
    <source>
        <dbReference type="EMBL" id="WPY00360.1"/>
    </source>
</evidence>
<evidence type="ECO:0000313" key="15">
    <source>
        <dbReference type="Proteomes" id="UP001326613"/>
    </source>
</evidence>
<evidence type="ECO:0000256" key="3">
    <source>
        <dbReference type="ARBA" id="ARBA00006742"/>
    </source>
</evidence>
<keyword evidence="11" id="KW-0811">Translocation</keyword>
<evidence type="ECO:0000256" key="8">
    <source>
        <dbReference type="ARBA" id="ARBA00022692"/>
    </source>
</evidence>
<evidence type="ECO:0000256" key="7">
    <source>
        <dbReference type="ARBA" id="ARBA00022475"/>
    </source>
</evidence>
<evidence type="ECO:0000256" key="1">
    <source>
        <dbReference type="ARBA" id="ARBA00002061"/>
    </source>
</evidence>
<comment type="subcellular location">
    <subcellularLocation>
        <location evidence="2">Cell inner membrane</location>
        <topology evidence="2">Single-pass membrane protein</topology>
    </subcellularLocation>
</comment>
<evidence type="ECO:0000256" key="9">
    <source>
        <dbReference type="ARBA" id="ARBA00022927"/>
    </source>
</evidence>
<dbReference type="InterPro" id="IPR003849">
    <property type="entry name" value="Preprotein_translocase_YajC"/>
</dbReference>
<comment type="subunit">
    <text evidence="4">Part of the SecDF-YidC-YajC translocase complex. The SecDF-YidC-YajC translocase forms a supercomplex with SecYEG, called the holo-translocon (HTL).</text>
</comment>
<dbReference type="PANTHER" id="PTHR33909">
    <property type="entry name" value="SEC TRANSLOCON ACCESSORY COMPLEX SUBUNIT YAJC"/>
    <property type="match status" value="1"/>
</dbReference>
<comment type="similarity">
    <text evidence="3">Belongs to the YajC family.</text>
</comment>
<gene>
    <name evidence="14" type="ORF">Trichorick_00233</name>
</gene>
<sequence>MLITNAYASDDTIAIEGAETLPKAPDQFQSSWTSIVPMVLIFVVLYFFLIRPQEKRRKQQEELVGGVKKGEEVITSSGIMGTVTKVSDNNIVEIEVAKDVQIKMLKSAIVDITSRKPEVKDKKEQGKSAKSA</sequence>
<dbReference type="RefSeq" id="WP_323738435.1">
    <property type="nucleotide sequence ID" value="NZ_CP112932.1"/>
</dbReference>
<accession>A0ABZ0UQP8</accession>
<keyword evidence="8 13" id="KW-0812">Transmembrane</keyword>